<dbReference type="Proteomes" id="UP001159641">
    <property type="component" value="Unassembled WGS sequence"/>
</dbReference>
<comment type="caution">
    <text evidence="3">The sequence shown here is derived from an EMBL/GenBank/DDBJ whole genome shotgun (WGS) entry which is preliminary data.</text>
</comment>
<dbReference type="AlphaFoldDB" id="A0AB34H7P9"/>
<dbReference type="InterPro" id="IPR000938">
    <property type="entry name" value="CAP-Gly_domain"/>
</dbReference>
<proteinExistence type="predicted"/>
<keyword evidence="4" id="KW-1185">Reference proteome</keyword>
<evidence type="ECO:0000313" key="3">
    <source>
        <dbReference type="EMBL" id="KAJ8786720.1"/>
    </source>
</evidence>
<evidence type="ECO:0000256" key="1">
    <source>
        <dbReference type="SAM" id="MobiDB-lite"/>
    </source>
</evidence>
<dbReference type="GO" id="GO:0051010">
    <property type="term" value="F:microtubule plus-end binding"/>
    <property type="evidence" value="ECO:0007669"/>
    <property type="project" value="TreeGrafter"/>
</dbReference>
<dbReference type="InterPro" id="IPR036770">
    <property type="entry name" value="Ankyrin_rpt-contain_sf"/>
</dbReference>
<dbReference type="PROSITE" id="PS50245">
    <property type="entry name" value="CAP_GLY_2"/>
    <property type="match status" value="1"/>
</dbReference>
<dbReference type="Gene3D" id="2.30.30.190">
    <property type="entry name" value="CAP Gly-rich-like domain"/>
    <property type="match status" value="1"/>
</dbReference>
<accession>A0AB34H7P9</accession>
<dbReference type="PANTHER" id="PTHR18916:SF77">
    <property type="entry name" value="CAP-GLY DOMAIN-CONTAINING LINKER PROTEIN 3"/>
    <property type="match status" value="1"/>
</dbReference>
<dbReference type="GO" id="GO:0035371">
    <property type="term" value="C:microtubule plus-end"/>
    <property type="evidence" value="ECO:0007669"/>
    <property type="project" value="TreeGrafter"/>
</dbReference>
<organism evidence="3 4">
    <name type="scientific">Eschrichtius robustus</name>
    <name type="common">California gray whale</name>
    <name type="synonym">Eschrichtius gibbosus</name>
    <dbReference type="NCBI Taxonomy" id="9764"/>
    <lineage>
        <taxon>Eukaryota</taxon>
        <taxon>Metazoa</taxon>
        <taxon>Chordata</taxon>
        <taxon>Craniata</taxon>
        <taxon>Vertebrata</taxon>
        <taxon>Euteleostomi</taxon>
        <taxon>Mammalia</taxon>
        <taxon>Eutheria</taxon>
        <taxon>Laurasiatheria</taxon>
        <taxon>Artiodactyla</taxon>
        <taxon>Whippomorpha</taxon>
        <taxon>Cetacea</taxon>
        <taxon>Mysticeti</taxon>
        <taxon>Eschrichtiidae</taxon>
        <taxon>Eschrichtius</taxon>
    </lineage>
</organism>
<evidence type="ECO:0000259" key="2">
    <source>
        <dbReference type="PROSITE" id="PS50245"/>
    </source>
</evidence>
<dbReference type="SMART" id="SM01052">
    <property type="entry name" value="CAP_GLY"/>
    <property type="match status" value="1"/>
</dbReference>
<feature type="region of interest" description="Disordered" evidence="1">
    <location>
        <begin position="177"/>
        <end position="196"/>
    </location>
</feature>
<evidence type="ECO:0000313" key="4">
    <source>
        <dbReference type="Proteomes" id="UP001159641"/>
    </source>
</evidence>
<dbReference type="Pfam" id="PF01302">
    <property type="entry name" value="CAP_GLY"/>
    <property type="match status" value="1"/>
</dbReference>
<protein>
    <recommendedName>
        <fullName evidence="2">CAP-Gly domain-containing protein</fullName>
    </recommendedName>
</protein>
<dbReference type="GO" id="GO:0031122">
    <property type="term" value="P:cytoplasmic microtubule organization"/>
    <property type="evidence" value="ECO:0007669"/>
    <property type="project" value="TreeGrafter"/>
</dbReference>
<dbReference type="GO" id="GO:0005938">
    <property type="term" value="C:cell cortex"/>
    <property type="evidence" value="ECO:0007669"/>
    <property type="project" value="TreeGrafter"/>
</dbReference>
<dbReference type="EMBL" id="JAIQCJ010001975">
    <property type="protein sequence ID" value="KAJ8786720.1"/>
    <property type="molecule type" value="Genomic_DNA"/>
</dbReference>
<feature type="domain" description="CAP-Gly" evidence="2">
    <location>
        <begin position="102"/>
        <end position="144"/>
    </location>
</feature>
<dbReference type="InterPro" id="IPR036859">
    <property type="entry name" value="CAP-Gly_dom_sf"/>
</dbReference>
<gene>
    <name evidence="3" type="ORF">J1605_005959</name>
</gene>
<dbReference type="Gene3D" id="1.25.40.20">
    <property type="entry name" value="Ankyrin repeat-containing domain"/>
    <property type="match status" value="1"/>
</dbReference>
<dbReference type="SUPFAM" id="SSF74924">
    <property type="entry name" value="Cap-Gly domain"/>
    <property type="match status" value="2"/>
</dbReference>
<dbReference type="SUPFAM" id="SSF48403">
    <property type="entry name" value="Ankyrin repeat"/>
    <property type="match status" value="1"/>
</dbReference>
<sequence length="284" mass="31093">MTLLHYTCKAGAHGVELPAVAVRLLQQLLALGADVTLRSCWTNMNILHYSAYFDVPGLVHMLLKGVRPRVVSSKCSDFSHGSALHIAASNPCLEDPQLRFCGTSEFANGQWVGMQLDEPEGKNDGSVGSVWYFICPPKQGLFASLSNISNAVGAPSSSVTSTPRTPWMDFSRVTGKDLREHKGKKRPPPALSLDGLQQREGAKAEAGDQVLITGQKQGIVRFCRKPDFVPGYCVGTKSESNDNDADQNTFTTVWTPKDIASESSISRLLFCCWFPWILRAEMQS</sequence>
<dbReference type="GO" id="GO:0005634">
    <property type="term" value="C:nucleus"/>
    <property type="evidence" value="ECO:0007669"/>
    <property type="project" value="TreeGrafter"/>
</dbReference>
<reference evidence="3 4" key="1">
    <citation type="submission" date="2022-11" db="EMBL/GenBank/DDBJ databases">
        <title>Whole genome sequence of Eschrichtius robustus ER-17-0199.</title>
        <authorList>
            <person name="Bruniche-Olsen A."/>
            <person name="Black A.N."/>
            <person name="Fields C.J."/>
            <person name="Walden K."/>
            <person name="Dewoody J.A."/>
        </authorList>
    </citation>
    <scope>NUCLEOTIDE SEQUENCE [LARGE SCALE GENOMIC DNA]</scope>
    <source>
        <strain evidence="3">ER-17-0199</strain>
        <tissue evidence="3">Blubber</tissue>
    </source>
</reference>
<dbReference type="PANTHER" id="PTHR18916">
    <property type="entry name" value="DYNACTIN 1-RELATED MICROTUBULE-BINDING"/>
    <property type="match status" value="1"/>
</dbReference>
<name>A0AB34H7P9_ESCRO</name>